<sequence>MRRSRSPSSRPRAAGAQGGRARSHVGSPSAHRAQSRAWRHPQRRALPRAPRHRPPWIRHSRLTHLAEKGLPLRALQHLARHQDEATTARYYIHLDKMKLAAMAVDASAAMTEPPPPPSGSGLETKRKKPRIALVA</sequence>
<feature type="domain" description="Tyr recombinase" evidence="3">
    <location>
        <begin position="1"/>
        <end position="104"/>
    </location>
</feature>
<evidence type="ECO:0000313" key="5">
    <source>
        <dbReference type="Proteomes" id="UP001139031"/>
    </source>
</evidence>
<evidence type="ECO:0000313" key="4">
    <source>
        <dbReference type="EMBL" id="MBZ5708812.1"/>
    </source>
</evidence>
<accession>A0ABS7TKZ6</accession>
<comment type="caution">
    <text evidence="4">The sequence shown here is derived from an EMBL/GenBank/DDBJ whole genome shotgun (WGS) entry which is preliminary data.</text>
</comment>
<proteinExistence type="predicted"/>
<dbReference type="PROSITE" id="PS51898">
    <property type="entry name" value="TYR_RECOMBINASE"/>
    <property type="match status" value="1"/>
</dbReference>
<dbReference type="InterPro" id="IPR011010">
    <property type="entry name" value="DNA_brk_join_enz"/>
</dbReference>
<dbReference type="RefSeq" id="WP_224190577.1">
    <property type="nucleotide sequence ID" value="NZ_JAIRAU010000001.1"/>
</dbReference>
<organism evidence="4 5">
    <name type="scientific">Nannocystis pusilla</name>
    <dbReference type="NCBI Taxonomy" id="889268"/>
    <lineage>
        <taxon>Bacteria</taxon>
        <taxon>Pseudomonadati</taxon>
        <taxon>Myxococcota</taxon>
        <taxon>Polyangia</taxon>
        <taxon>Nannocystales</taxon>
        <taxon>Nannocystaceae</taxon>
        <taxon>Nannocystis</taxon>
    </lineage>
</organism>
<keyword evidence="5" id="KW-1185">Reference proteome</keyword>
<protein>
    <submittedName>
        <fullName evidence="4">Tyrosine-type recombinase/integrase</fullName>
    </submittedName>
</protein>
<reference evidence="4" key="1">
    <citation type="submission" date="2021-08" db="EMBL/GenBank/DDBJ databases">
        <authorList>
            <person name="Stevens D.C."/>
        </authorList>
    </citation>
    <scope>NUCLEOTIDE SEQUENCE</scope>
    <source>
        <strain evidence="4">DSM 53165</strain>
    </source>
</reference>
<evidence type="ECO:0000256" key="2">
    <source>
        <dbReference type="SAM" id="MobiDB-lite"/>
    </source>
</evidence>
<dbReference type="Pfam" id="PF00589">
    <property type="entry name" value="Phage_integrase"/>
    <property type="match status" value="1"/>
</dbReference>
<feature type="compositionally biased region" description="Basic residues" evidence="2">
    <location>
        <begin position="125"/>
        <end position="135"/>
    </location>
</feature>
<dbReference type="Proteomes" id="UP001139031">
    <property type="component" value="Unassembled WGS sequence"/>
</dbReference>
<dbReference type="EMBL" id="JAIRAU010000001">
    <property type="protein sequence ID" value="MBZ5708812.1"/>
    <property type="molecule type" value="Genomic_DNA"/>
</dbReference>
<feature type="compositionally biased region" description="Basic residues" evidence="2">
    <location>
        <begin position="33"/>
        <end position="55"/>
    </location>
</feature>
<name>A0ABS7TKZ6_9BACT</name>
<keyword evidence="1" id="KW-0233">DNA recombination</keyword>
<evidence type="ECO:0000259" key="3">
    <source>
        <dbReference type="PROSITE" id="PS51898"/>
    </source>
</evidence>
<dbReference type="InterPro" id="IPR013762">
    <property type="entry name" value="Integrase-like_cat_sf"/>
</dbReference>
<dbReference type="SUPFAM" id="SSF56349">
    <property type="entry name" value="DNA breaking-rejoining enzymes"/>
    <property type="match status" value="1"/>
</dbReference>
<gene>
    <name evidence="4" type="ORF">K7C98_06060</name>
</gene>
<dbReference type="InterPro" id="IPR002104">
    <property type="entry name" value="Integrase_catalytic"/>
</dbReference>
<feature type="region of interest" description="Disordered" evidence="2">
    <location>
        <begin position="1"/>
        <end position="55"/>
    </location>
</feature>
<feature type="region of interest" description="Disordered" evidence="2">
    <location>
        <begin position="108"/>
        <end position="135"/>
    </location>
</feature>
<feature type="compositionally biased region" description="Low complexity" evidence="2">
    <location>
        <begin position="1"/>
        <end position="15"/>
    </location>
</feature>
<evidence type="ECO:0000256" key="1">
    <source>
        <dbReference type="ARBA" id="ARBA00023172"/>
    </source>
</evidence>
<dbReference type="Gene3D" id="1.10.443.10">
    <property type="entry name" value="Intergrase catalytic core"/>
    <property type="match status" value="1"/>
</dbReference>